<reference evidence="2 3" key="1">
    <citation type="submission" date="2023-04" db="EMBL/GenBank/DDBJ databases">
        <title>Genome of Basidiobolus ranarum AG-B5.</title>
        <authorList>
            <person name="Stajich J.E."/>
            <person name="Carter-House D."/>
            <person name="Gryganskyi A."/>
        </authorList>
    </citation>
    <scope>NUCLEOTIDE SEQUENCE [LARGE SCALE GENOMIC DNA]</scope>
    <source>
        <strain evidence="2 3">AG-B5</strain>
    </source>
</reference>
<evidence type="ECO:0000256" key="1">
    <source>
        <dbReference type="SAM" id="MobiDB-lite"/>
    </source>
</evidence>
<name>A0ABR2WX63_9FUNG</name>
<dbReference type="Proteomes" id="UP001479436">
    <property type="component" value="Unassembled WGS sequence"/>
</dbReference>
<keyword evidence="3" id="KW-1185">Reference proteome</keyword>
<evidence type="ECO:0000313" key="3">
    <source>
        <dbReference type="Proteomes" id="UP001479436"/>
    </source>
</evidence>
<sequence length="114" mass="12514">MLSESSVSQFFRISPHLVERPQSPSIVNAQPIPTKSIRPSPLNSIPDEHQISPILAPSPKKMVYRSGSVSSDVDDMSPWGLPTLSDDSDEDSYDGDSISDHLEDTESTRTTSRT</sequence>
<accession>A0ABR2WX63</accession>
<organism evidence="2 3">
    <name type="scientific">Basidiobolus ranarum</name>
    <dbReference type="NCBI Taxonomy" id="34480"/>
    <lineage>
        <taxon>Eukaryota</taxon>
        <taxon>Fungi</taxon>
        <taxon>Fungi incertae sedis</taxon>
        <taxon>Zoopagomycota</taxon>
        <taxon>Entomophthoromycotina</taxon>
        <taxon>Basidiobolomycetes</taxon>
        <taxon>Basidiobolales</taxon>
        <taxon>Basidiobolaceae</taxon>
        <taxon>Basidiobolus</taxon>
    </lineage>
</organism>
<protein>
    <submittedName>
        <fullName evidence="2">Uncharacterized protein</fullName>
    </submittedName>
</protein>
<gene>
    <name evidence="2" type="ORF">K7432_005153</name>
</gene>
<comment type="caution">
    <text evidence="2">The sequence shown here is derived from an EMBL/GenBank/DDBJ whole genome shotgun (WGS) entry which is preliminary data.</text>
</comment>
<feature type="region of interest" description="Disordered" evidence="1">
    <location>
        <begin position="13"/>
        <end position="114"/>
    </location>
</feature>
<evidence type="ECO:0000313" key="2">
    <source>
        <dbReference type="EMBL" id="KAK9766059.1"/>
    </source>
</evidence>
<dbReference type="EMBL" id="JASJQH010000195">
    <property type="protein sequence ID" value="KAK9766059.1"/>
    <property type="molecule type" value="Genomic_DNA"/>
</dbReference>
<feature type="compositionally biased region" description="Basic and acidic residues" evidence="1">
    <location>
        <begin position="98"/>
        <end position="107"/>
    </location>
</feature>
<proteinExistence type="predicted"/>
<feature type="compositionally biased region" description="Polar residues" evidence="1">
    <location>
        <begin position="22"/>
        <end position="33"/>
    </location>
</feature>